<dbReference type="EMBL" id="JADCKC010000003">
    <property type="protein sequence ID" value="MBE5038033.1"/>
    <property type="molecule type" value="Genomic_DNA"/>
</dbReference>
<dbReference type="InterPro" id="IPR003385">
    <property type="entry name" value="Glyco_hydro_77"/>
</dbReference>
<gene>
    <name evidence="11" type="primary">malQ</name>
    <name evidence="11" type="ORF">INF35_09590</name>
</gene>
<evidence type="ECO:0000313" key="12">
    <source>
        <dbReference type="Proteomes" id="UP000768567"/>
    </source>
</evidence>
<evidence type="ECO:0000256" key="5">
    <source>
        <dbReference type="ARBA" id="ARBA00022676"/>
    </source>
</evidence>
<evidence type="ECO:0000256" key="2">
    <source>
        <dbReference type="ARBA" id="ARBA00005684"/>
    </source>
</evidence>
<evidence type="ECO:0000256" key="8">
    <source>
        <dbReference type="ARBA" id="ARBA00031423"/>
    </source>
</evidence>
<evidence type="ECO:0000256" key="9">
    <source>
        <dbReference type="ARBA" id="ARBA00031501"/>
    </source>
</evidence>
<keyword evidence="5 10" id="KW-0328">Glycosyltransferase</keyword>
<proteinExistence type="inferred from homology"/>
<dbReference type="Proteomes" id="UP000768567">
    <property type="component" value="Unassembled WGS sequence"/>
</dbReference>
<protein>
    <recommendedName>
        <fullName evidence="4 10">4-alpha-glucanotransferase</fullName>
        <ecNumber evidence="3 10">2.4.1.25</ecNumber>
    </recommendedName>
    <alternativeName>
        <fullName evidence="8 10">Amylomaltase</fullName>
    </alternativeName>
    <alternativeName>
        <fullName evidence="9 10">Disproportionating enzyme</fullName>
    </alternativeName>
</protein>
<reference evidence="11 12" key="1">
    <citation type="submission" date="2020-10" db="EMBL/GenBank/DDBJ databases">
        <title>ChiBAC.</title>
        <authorList>
            <person name="Zenner C."/>
            <person name="Hitch T.C.A."/>
            <person name="Clavel T."/>
        </authorList>
    </citation>
    <scope>NUCLEOTIDE SEQUENCE [LARGE SCALE GENOMIC DNA]</scope>
    <source>
        <strain evidence="11 12">DSM 109015</strain>
    </source>
</reference>
<dbReference type="NCBIfam" id="NF011080">
    <property type="entry name" value="PRK14508.1-3"/>
    <property type="match status" value="1"/>
</dbReference>
<evidence type="ECO:0000256" key="4">
    <source>
        <dbReference type="ARBA" id="ARBA00020295"/>
    </source>
</evidence>
<evidence type="ECO:0000256" key="3">
    <source>
        <dbReference type="ARBA" id="ARBA00012560"/>
    </source>
</evidence>
<evidence type="ECO:0000256" key="10">
    <source>
        <dbReference type="RuleBase" id="RU361207"/>
    </source>
</evidence>
<dbReference type="PANTHER" id="PTHR32438">
    <property type="entry name" value="4-ALPHA-GLUCANOTRANSFERASE DPE1, CHLOROPLASTIC/AMYLOPLASTIC"/>
    <property type="match status" value="1"/>
</dbReference>
<comment type="catalytic activity">
    <reaction evidence="1 10">
        <text>Transfers a segment of a (1-&gt;4)-alpha-D-glucan to a new position in an acceptor, which may be glucose or a (1-&gt;4)-alpha-D-glucan.</text>
        <dbReference type="EC" id="2.4.1.25"/>
    </reaction>
</comment>
<accession>A0ABR9R4F8</accession>
<comment type="similarity">
    <text evidence="2 10">Belongs to the disproportionating enzyme family.</text>
</comment>
<dbReference type="InterPro" id="IPR017853">
    <property type="entry name" value="GH"/>
</dbReference>
<evidence type="ECO:0000313" key="11">
    <source>
        <dbReference type="EMBL" id="MBE5038033.1"/>
    </source>
</evidence>
<dbReference type="Pfam" id="PF02446">
    <property type="entry name" value="Glyco_hydro_77"/>
    <property type="match status" value="1"/>
</dbReference>
<keyword evidence="12" id="KW-1185">Reference proteome</keyword>
<dbReference type="PANTHER" id="PTHR32438:SF5">
    <property type="entry name" value="4-ALPHA-GLUCANOTRANSFERASE DPE1, CHLOROPLASTIC_AMYLOPLASTIC"/>
    <property type="match status" value="1"/>
</dbReference>
<dbReference type="NCBIfam" id="TIGR00217">
    <property type="entry name" value="malQ"/>
    <property type="match status" value="1"/>
</dbReference>
<name>A0ABR9R4F8_9FIRM</name>
<dbReference type="EC" id="2.4.1.25" evidence="3 10"/>
<dbReference type="SUPFAM" id="SSF51445">
    <property type="entry name" value="(Trans)glycosidases"/>
    <property type="match status" value="1"/>
</dbReference>
<evidence type="ECO:0000256" key="1">
    <source>
        <dbReference type="ARBA" id="ARBA00000439"/>
    </source>
</evidence>
<keyword evidence="7 10" id="KW-0119">Carbohydrate metabolism</keyword>
<dbReference type="GO" id="GO:0004134">
    <property type="term" value="F:4-alpha-glucanotransferase activity"/>
    <property type="evidence" value="ECO:0007669"/>
    <property type="project" value="UniProtKB-EC"/>
</dbReference>
<evidence type="ECO:0000256" key="6">
    <source>
        <dbReference type="ARBA" id="ARBA00022679"/>
    </source>
</evidence>
<dbReference type="Gene3D" id="3.20.20.80">
    <property type="entry name" value="Glycosidases"/>
    <property type="match status" value="1"/>
</dbReference>
<sequence length="492" mass="54946">MRAGGILMHLSSLPSPHGIGTMGAAARAFVDFLTAAGQQYWQILPVCPTSYGDSPYQSFSTFAGNPYLIDLDDLAADGLLSPEEYRSVDWESSPDRVNFGVLYQKRYPILRLAAARLLADPPAGYLEFCRAQAAWLPDYALFMALKDDHRGAPWSAWEPALRRREPAALADARTRLAGDIAFWQAVQYLFFRQWGALKQYANRRGIRIIGDLPIYVALDSVDVWASPQEFQLDGELRPIDVAGCPPDGFSATGQLWGNPLFDWDAMEQDGYRWWIERIRHVCGIYDVVRIDHFRGFAGYYAIPGQSKDACGGTWRTGPGIKLFAAVEKALGKRSIIAEDLGFLSEDVYALLRDVGYPGMKVMEFAFDSRDGGEYRPHTYPRNCVAYTGTHDNEPLLGWFDTAPADCVENAVAYLGLNREEGYHWGMMRGVWSSVADLAIVQAQDILGLGHEARMNTPSTLGGNWCWRALPDAFSPALAQKLRHCMELYQRLG</sequence>
<keyword evidence="6 10" id="KW-0808">Transferase</keyword>
<comment type="caution">
    <text evidence="11">The sequence shown here is derived from an EMBL/GenBank/DDBJ whole genome shotgun (WGS) entry which is preliminary data.</text>
</comment>
<evidence type="ECO:0000256" key="7">
    <source>
        <dbReference type="ARBA" id="ARBA00023277"/>
    </source>
</evidence>
<organism evidence="11 12">
    <name type="scientific">Gemmiger gallinarum</name>
    <dbReference type="NCBI Taxonomy" id="2779354"/>
    <lineage>
        <taxon>Bacteria</taxon>
        <taxon>Bacillati</taxon>
        <taxon>Bacillota</taxon>
        <taxon>Clostridia</taxon>
        <taxon>Eubacteriales</taxon>
        <taxon>Gemmiger</taxon>
    </lineage>
</organism>